<organism evidence="1 2">
    <name type="scientific">Nitrospirillum amazonense</name>
    <dbReference type="NCBI Taxonomy" id="28077"/>
    <lineage>
        <taxon>Bacteria</taxon>
        <taxon>Pseudomonadati</taxon>
        <taxon>Pseudomonadota</taxon>
        <taxon>Alphaproteobacteria</taxon>
        <taxon>Rhodospirillales</taxon>
        <taxon>Azospirillaceae</taxon>
        <taxon>Nitrospirillum</taxon>
    </lineage>
</organism>
<reference evidence="1 2" key="1">
    <citation type="submission" date="2019-06" db="EMBL/GenBank/DDBJ databases">
        <title>Genomic Encyclopedia of Type Strains, Phase IV (KMG-V): Genome sequencing to study the core and pangenomes of soil and plant-associated prokaryotes.</title>
        <authorList>
            <person name="Whitman W."/>
        </authorList>
    </citation>
    <scope>NUCLEOTIDE SEQUENCE [LARGE SCALE GENOMIC DNA]</scope>
    <source>
        <strain evidence="1 2">BR 11622</strain>
    </source>
</reference>
<accession>A0A560HH88</accession>
<keyword evidence="2" id="KW-1185">Reference proteome</keyword>
<dbReference type="EMBL" id="VITR01000001">
    <property type="protein sequence ID" value="TWB45827.1"/>
    <property type="molecule type" value="Genomic_DNA"/>
</dbReference>
<dbReference type="AlphaFoldDB" id="A0A560HH88"/>
<dbReference type="Proteomes" id="UP000315751">
    <property type="component" value="Unassembled WGS sequence"/>
</dbReference>
<protein>
    <submittedName>
        <fullName evidence="1">Uncharacterized protein</fullName>
    </submittedName>
</protein>
<proteinExistence type="predicted"/>
<dbReference type="RefSeq" id="WP_145729066.1">
    <property type="nucleotide sequence ID" value="NZ_VITR01000001.1"/>
</dbReference>
<evidence type="ECO:0000313" key="2">
    <source>
        <dbReference type="Proteomes" id="UP000315751"/>
    </source>
</evidence>
<evidence type="ECO:0000313" key="1">
    <source>
        <dbReference type="EMBL" id="TWB45827.1"/>
    </source>
</evidence>
<gene>
    <name evidence="1" type="ORF">FBZ90_101162</name>
</gene>
<comment type="caution">
    <text evidence="1">The sequence shown here is derived from an EMBL/GenBank/DDBJ whole genome shotgun (WGS) entry which is preliminary data.</text>
</comment>
<sequence>MASLSALSTPVRTTSPAIIGDAPPHHPTIIARTRFYPCPAHSMRPRAVAAGLQAELADEGGRAVLLVTETDWSGERYTTATPIEIQAASVLLLDLEVMPAEAAYLRLQAIADSAQALG</sequence>
<name>A0A560HH88_9PROT</name>